<evidence type="ECO:0000256" key="4">
    <source>
        <dbReference type="ARBA" id="ARBA00022989"/>
    </source>
</evidence>
<feature type="domain" description="Type II secretion system protein GspF" evidence="8">
    <location>
        <begin position="130"/>
        <end position="251"/>
    </location>
</feature>
<feature type="transmembrane region" description="Helical" evidence="7">
    <location>
        <begin position="70"/>
        <end position="96"/>
    </location>
</feature>
<gene>
    <name evidence="9" type="ORF">SAMN05216251_12589</name>
</gene>
<comment type="subcellular location">
    <subcellularLocation>
        <location evidence="1">Cell membrane</location>
        <topology evidence="1">Multi-pass membrane protein</topology>
    </subcellularLocation>
</comment>
<dbReference type="Proteomes" id="UP000199323">
    <property type="component" value="Unassembled WGS sequence"/>
</dbReference>
<dbReference type="AlphaFoldDB" id="A0A1I2KWW9"/>
<name>A0A1I2KWW9_9ACTN</name>
<protein>
    <submittedName>
        <fullName evidence="9">Type II secretion system (T2SS), protein F</fullName>
    </submittedName>
</protein>
<feature type="region of interest" description="Disordered" evidence="6">
    <location>
        <begin position="102"/>
        <end position="123"/>
    </location>
</feature>
<sequence>MNGARVHSLGTVLAALAAAAAIGSALIGARREKAAARRLRDALRARHRRRPRWRPPAGSGTRLRDWGPPVAAGLGAATLIGGVLGGLVGALTVLGVRKALRGRQKATEGPGADGTGSPAPDPAELPLCADLMAACLAAGASPGEAAGAVGRSLAGPIGDALIRVRAELRLGADPADCWRRFGRLPAAREMGRCLARASTTGSAPVAEMSRLAADYRAGYARSALGRARRAAVHATAPLGVCFLPAFLLVGVAPVVMSLAGGVLGRTG</sequence>
<keyword evidence="10" id="KW-1185">Reference proteome</keyword>
<evidence type="ECO:0000256" key="5">
    <source>
        <dbReference type="ARBA" id="ARBA00023136"/>
    </source>
</evidence>
<evidence type="ECO:0000256" key="1">
    <source>
        <dbReference type="ARBA" id="ARBA00004651"/>
    </source>
</evidence>
<keyword evidence="5 7" id="KW-0472">Membrane</keyword>
<evidence type="ECO:0000259" key="8">
    <source>
        <dbReference type="Pfam" id="PF00482"/>
    </source>
</evidence>
<reference evidence="9 10" key="1">
    <citation type="submission" date="2016-10" db="EMBL/GenBank/DDBJ databases">
        <authorList>
            <person name="de Groot N.N."/>
        </authorList>
    </citation>
    <scope>NUCLEOTIDE SEQUENCE [LARGE SCALE GENOMIC DNA]</scope>
    <source>
        <strain evidence="9 10">CGMCC 4.3510</strain>
    </source>
</reference>
<dbReference type="OrthoDB" id="3267562at2"/>
<evidence type="ECO:0000256" key="2">
    <source>
        <dbReference type="ARBA" id="ARBA00022475"/>
    </source>
</evidence>
<organism evidence="9 10">
    <name type="scientific">Actinacidiphila alni</name>
    <dbReference type="NCBI Taxonomy" id="380248"/>
    <lineage>
        <taxon>Bacteria</taxon>
        <taxon>Bacillati</taxon>
        <taxon>Actinomycetota</taxon>
        <taxon>Actinomycetes</taxon>
        <taxon>Kitasatosporales</taxon>
        <taxon>Streptomycetaceae</taxon>
        <taxon>Actinacidiphila</taxon>
    </lineage>
</organism>
<feature type="region of interest" description="Disordered" evidence="6">
    <location>
        <begin position="42"/>
        <end position="64"/>
    </location>
</feature>
<evidence type="ECO:0000256" key="7">
    <source>
        <dbReference type="SAM" id="Phobius"/>
    </source>
</evidence>
<evidence type="ECO:0000256" key="3">
    <source>
        <dbReference type="ARBA" id="ARBA00022692"/>
    </source>
</evidence>
<dbReference type="EMBL" id="FONG01000025">
    <property type="protein sequence ID" value="SFF71425.1"/>
    <property type="molecule type" value="Genomic_DNA"/>
</dbReference>
<keyword evidence="4 7" id="KW-1133">Transmembrane helix</keyword>
<keyword evidence="3 7" id="KW-0812">Transmembrane</keyword>
<dbReference type="STRING" id="380248.SAMN05216251_12589"/>
<dbReference type="PANTHER" id="PTHR35007">
    <property type="entry name" value="INTEGRAL MEMBRANE PROTEIN-RELATED"/>
    <property type="match status" value="1"/>
</dbReference>
<dbReference type="Pfam" id="PF00482">
    <property type="entry name" value="T2SSF"/>
    <property type="match status" value="1"/>
</dbReference>
<dbReference type="RefSeq" id="WP_093717053.1">
    <property type="nucleotide sequence ID" value="NZ_FONG01000025.1"/>
</dbReference>
<evidence type="ECO:0000313" key="10">
    <source>
        <dbReference type="Proteomes" id="UP000199323"/>
    </source>
</evidence>
<dbReference type="InterPro" id="IPR018076">
    <property type="entry name" value="T2SS_GspF_dom"/>
</dbReference>
<proteinExistence type="predicted"/>
<dbReference type="GO" id="GO:0005886">
    <property type="term" value="C:plasma membrane"/>
    <property type="evidence" value="ECO:0007669"/>
    <property type="project" value="UniProtKB-SubCell"/>
</dbReference>
<keyword evidence="2" id="KW-1003">Cell membrane</keyword>
<feature type="transmembrane region" description="Helical" evidence="7">
    <location>
        <begin position="236"/>
        <end position="263"/>
    </location>
</feature>
<dbReference type="PANTHER" id="PTHR35007:SF3">
    <property type="entry name" value="POSSIBLE CONSERVED ALANINE RICH MEMBRANE PROTEIN"/>
    <property type="match status" value="1"/>
</dbReference>
<evidence type="ECO:0000256" key="6">
    <source>
        <dbReference type="SAM" id="MobiDB-lite"/>
    </source>
</evidence>
<accession>A0A1I2KWW9</accession>
<evidence type="ECO:0000313" key="9">
    <source>
        <dbReference type="EMBL" id="SFF71425.1"/>
    </source>
</evidence>